<keyword evidence="2" id="KW-1185">Reference proteome</keyword>
<dbReference type="EMBL" id="CM046131">
    <property type="protein sequence ID" value="KAI8430023.1"/>
    <property type="molecule type" value="Genomic_DNA"/>
</dbReference>
<gene>
    <name evidence="1" type="ORF">MSG28_000469</name>
</gene>
<reference evidence="1 2" key="1">
    <citation type="journal article" date="2022" name="Genome Biol. Evol.">
        <title>The Spruce Budworm Genome: Reconstructing the Evolutionary History of Antifreeze Proteins.</title>
        <authorList>
            <person name="Beliveau C."/>
            <person name="Gagne P."/>
            <person name="Picq S."/>
            <person name="Vernygora O."/>
            <person name="Keeling C.I."/>
            <person name="Pinkney K."/>
            <person name="Doucet D."/>
            <person name="Wen F."/>
            <person name="Johnston J.S."/>
            <person name="Maaroufi H."/>
            <person name="Boyle B."/>
            <person name="Laroche J."/>
            <person name="Dewar K."/>
            <person name="Juretic N."/>
            <person name="Blackburn G."/>
            <person name="Nisole A."/>
            <person name="Brunet B."/>
            <person name="Brandao M."/>
            <person name="Lumley L."/>
            <person name="Duan J."/>
            <person name="Quan G."/>
            <person name="Lucarotti C.J."/>
            <person name="Roe A.D."/>
            <person name="Sperling F.A.H."/>
            <person name="Levesque R.C."/>
            <person name="Cusson M."/>
        </authorList>
    </citation>
    <scope>NUCLEOTIDE SEQUENCE [LARGE SCALE GENOMIC DNA]</scope>
    <source>
        <strain evidence="1">Glfc:IPQL:Cfum</strain>
    </source>
</reference>
<protein>
    <submittedName>
        <fullName evidence="1">Uncharacterized protein</fullName>
    </submittedName>
</protein>
<dbReference type="Proteomes" id="UP001064048">
    <property type="component" value="Chromosome Z"/>
</dbReference>
<name>A0ACC0K0V6_CHOFU</name>
<accession>A0ACC0K0V6</accession>
<evidence type="ECO:0000313" key="2">
    <source>
        <dbReference type="Proteomes" id="UP001064048"/>
    </source>
</evidence>
<comment type="caution">
    <text evidence="1">The sequence shown here is derived from an EMBL/GenBank/DDBJ whole genome shotgun (WGS) entry which is preliminary data.</text>
</comment>
<proteinExistence type="predicted"/>
<organism evidence="1 2">
    <name type="scientific">Choristoneura fumiferana</name>
    <name type="common">Spruce budworm moth</name>
    <name type="synonym">Archips fumiferana</name>
    <dbReference type="NCBI Taxonomy" id="7141"/>
    <lineage>
        <taxon>Eukaryota</taxon>
        <taxon>Metazoa</taxon>
        <taxon>Ecdysozoa</taxon>
        <taxon>Arthropoda</taxon>
        <taxon>Hexapoda</taxon>
        <taxon>Insecta</taxon>
        <taxon>Pterygota</taxon>
        <taxon>Neoptera</taxon>
        <taxon>Endopterygota</taxon>
        <taxon>Lepidoptera</taxon>
        <taxon>Glossata</taxon>
        <taxon>Ditrysia</taxon>
        <taxon>Tortricoidea</taxon>
        <taxon>Tortricidae</taxon>
        <taxon>Tortricinae</taxon>
        <taxon>Choristoneura</taxon>
    </lineage>
</organism>
<feature type="non-terminal residue" evidence="1">
    <location>
        <position position="164"/>
    </location>
</feature>
<evidence type="ECO:0000313" key="1">
    <source>
        <dbReference type="EMBL" id="KAI8430023.1"/>
    </source>
</evidence>
<sequence>MSSLKMLACINAGLILLFGLTLALPEQEQPPQPDSTTSAGDDGPRGNCSCGGFPTATPNATQQPLLSQTPGLVVKCGDEGNNTCKNLCTALATATKAKGPEILCNRLNNCDELKLSAFYKICDGPWVYADMTAEEPLCCEDSKVKTCASTKTVNATQTVDANTP</sequence>